<dbReference type="GeneID" id="10772167"/>
<organism evidence="1 2">
    <name type="scientific">Methanothermococcus okinawensis (strain DSM 14208 / JCM 11175 / IH1)</name>
    <dbReference type="NCBI Taxonomy" id="647113"/>
    <lineage>
        <taxon>Archaea</taxon>
        <taxon>Methanobacteriati</taxon>
        <taxon>Methanobacteriota</taxon>
        <taxon>Methanomada group</taxon>
        <taxon>Methanococci</taxon>
        <taxon>Methanococcales</taxon>
        <taxon>Methanococcaceae</taxon>
        <taxon>Methanothermococcus</taxon>
    </lineage>
</organism>
<evidence type="ECO:0000313" key="1">
    <source>
        <dbReference type="EMBL" id="AEH06049.1"/>
    </source>
</evidence>
<keyword evidence="2" id="KW-1185">Reference proteome</keyword>
<dbReference type="CDD" id="cd02440">
    <property type="entry name" value="AdoMet_MTases"/>
    <property type="match status" value="1"/>
</dbReference>
<dbReference type="OrthoDB" id="66145at2157"/>
<protein>
    <submittedName>
        <fullName evidence="1">Methyltransferase type 11</fullName>
    </submittedName>
</protein>
<dbReference type="KEGG" id="mok:Metok_0051"/>
<keyword evidence="1" id="KW-0808">Transferase</keyword>
<dbReference type="HOGENOM" id="CLU_068669_2_1_2"/>
<accession>F8AMK8</accession>
<keyword evidence="1" id="KW-0489">Methyltransferase</keyword>
<proteinExistence type="predicted"/>
<dbReference type="eggNOG" id="arCOG01773">
    <property type="taxonomic scope" value="Archaea"/>
</dbReference>
<reference evidence="1" key="1">
    <citation type="submission" date="2011-05" db="EMBL/GenBank/DDBJ databases">
        <title>Complete sequence of chromosome of Methanothermococcus okinawensis IH1.</title>
        <authorList>
            <consortium name="US DOE Joint Genome Institute"/>
            <person name="Lucas S."/>
            <person name="Han J."/>
            <person name="Lapidus A."/>
            <person name="Cheng J.-F."/>
            <person name="Goodwin L."/>
            <person name="Pitluck S."/>
            <person name="Peters L."/>
            <person name="Mikhailova N."/>
            <person name="Held B."/>
            <person name="Han C."/>
            <person name="Tapia R."/>
            <person name="Land M."/>
            <person name="Hauser L."/>
            <person name="Kyrpides N."/>
            <person name="Ivanova N."/>
            <person name="Pagani I."/>
            <person name="Sieprawska-Lupa M."/>
            <person name="Takai K."/>
            <person name="Miyazaki J."/>
            <person name="Whitman W."/>
            <person name="Woyke T."/>
        </authorList>
    </citation>
    <scope>NUCLEOTIDE SEQUENCE</scope>
    <source>
        <strain evidence="1">IH1</strain>
    </source>
</reference>
<dbReference type="SUPFAM" id="SSF53335">
    <property type="entry name" value="S-adenosyl-L-methionine-dependent methyltransferases"/>
    <property type="match status" value="1"/>
</dbReference>
<dbReference type="AlphaFoldDB" id="F8AMK8"/>
<dbReference type="GO" id="GO:0008168">
    <property type="term" value="F:methyltransferase activity"/>
    <property type="evidence" value="ECO:0007669"/>
    <property type="project" value="UniProtKB-KW"/>
</dbReference>
<dbReference type="Pfam" id="PF13489">
    <property type="entry name" value="Methyltransf_23"/>
    <property type="match status" value="1"/>
</dbReference>
<gene>
    <name evidence="1" type="ordered locus">Metok_0051</name>
</gene>
<dbReference type="PANTHER" id="PTHR43861">
    <property type="entry name" value="TRANS-ACONITATE 2-METHYLTRANSFERASE-RELATED"/>
    <property type="match status" value="1"/>
</dbReference>
<dbReference type="Gene3D" id="3.40.50.150">
    <property type="entry name" value="Vaccinia Virus protein VP39"/>
    <property type="match status" value="1"/>
</dbReference>
<dbReference type="InterPro" id="IPR029063">
    <property type="entry name" value="SAM-dependent_MTases_sf"/>
</dbReference>
<dbReference type="eggNOG" id="arCOG02680">
    <property type="taxonomic scope" value="Archaea"/>
</dbReference>
<dbReference type="GO" id="GO:0032259">
    <property type="term" value="P:methylation"/>
    <property type="evidence" value="ECO:0007669"/>
    <property type="project" value="UniProtKB-KW"/>
</dbReference>
<dbReference type="Proteomes" id="UP000009296">
    <property type="component" value="Chromosome"/>
</dbReference>
<sequence length="329" mass="38301">MDRINCPLCNNKNYKTILKKDDLSKYYHLVKCKDCGLVFINPLPTEEDLNRYYNIEYAVPEYQKIKLIKKANKILSLLSKYGLSSDAKILEIGASHGFFLNEAKKQGFVPYGVELSEKACNNAKKYFGINIENVDFLQSSFINKKEYFDVVVLLDVLEHLTNQNEILNGINTVLKRKGILVLTLPNIDSWEFKICGKYWEWLSPPAHLFYYSPDSIEKMLKKHGFDMVYLETYYGDTAGNILFHIYLSFKQFLFYNLKYIVGKKKLLKIRENIRDNLRNETSKEGKEFVGIDSIVFKLCNILWKPFNSVDNWRCKKGKGPSILVIAVKK</sequence>
<dbReference type="STRING" id="647113.Metok_0051"/>
<dbReference type="RefSeq" id="WP_013866235.1">
    <property type="nucleotide sequence ID" value="NC_015636.1"/>
</dbReference>
<dbReference type="PANTHER" id="PTHR43861:SF6">
    <property type="entry name" value="METHYLTRANSFERASE TYPE 11"/>
    <property type="match status" value="1"/>
</dbReference>
<name>F8AMK8_METOI</name>
<dbReference type="EMBL" id="CP002792">
    <property type="protein sequence ID" value="AEH06049.1"/>
    <property type="molecule type" value="Genomic_DNA"/>
</dbReference>
<evidence type="ECO:0000313" key="2">
    <source>
        <dbReference type="Proteomes" id="UP000009296"/>
    </source>
</evidence>